<dbReference type="AlphaFoldDB" id="A0A419S2T7"/>
<dbReference type="RefSeq" id="WP_120182950.1">
    <property type="nucleotide sequence ID" value="NZ_MBTA01000028.1"/>
</dbReference>
<proteinExistence type="predicted"/>
<keyword evidence="2" id="KW-1185">Reference proteome</keyword>
<accession>A0A419S2T7</accession>
<gene>
    <name evidence="1" type="ORF">BCY91_10870</name>
</gene>
<reference evidence="1 2" key="1">
    <citation type="submission" date="2016-07" db="EMBL/GenBank/DDBJ databases">
        <title>Genome of Pelobium manganitolerans.</title>
        <authorList>
            <person name="Wu S."/>
            <person name="Wang G."/>
        </authorList>
    </citation>
    <scope>NUCLEOTIDE SEQUENCE [LARGE SCALE GENOMIC DNA]</scope>
    <source>
        <strain evidence="1 2">YS-25</strain>
    </source>
</reference>
<sequence length="226" mass="25972">MPKDKQTPISKDSVYVNSRTYGEHWRAKRGSKTPASLNASLQKSALDMQEANKVALLIKSRLDPFRYNFMGGLIWQKLVKEFKRQAKEEKAFHTENFDGMDIWNLYPLSRFRAYISCQCQTGPLGLAVTIHLNRHPDFKRSFVDSYRISMLAIFPDFEKMEAHDEGCISDPVFLKEALAPLLFHFPVPQEAKHYLLVLKIEGAEKGKPNNNYTIKAMQFIRGGKIS</sequence>
<dbReference type="OrthoDB" id="668305at2"/>
<protein>
    <submittedName>
        <fullName evidence="1">Uncharacterized protein</fullName>
    </submittedName>
</protein>
<name>A0A419S2T7_9SPHI</name>
<dbReference type="Proteomes" id="UP000283433">
    <property type="component" value="Unassembled WGS sequence"/>
</dbReference>
<organism evidence="1 2">
    <name type="scientific">Pelobium manganitolerans</name>
    <dbReference type="NCBI Taxonomy" id="1842495"/>
    <lineage>
        <taxon>Bacteria</taxon>
        <taxon>Pseudomonadati</taxon>
        <taxon>Bacteroidota</taxon>
        <taxon>Sphingobacteriia</taxon>
        <taxon>Sphingobacteriales</taxon>
        <taxon>Sphingobacteriaceae</taxon>
        <taxon>Pelobium</taxon>
    </lineage>
</organism>
<evidence type="ECO:0000313" key="1">
    <source>
        <dbReference type="EMBL" id="RKD13302.1"/>
    </source>
</evidence>
<dbReference type="EMBL" id="MBTA01000028">
    <property type="protein sequence ID" value="RKD13302.1"/>
    <property type="molecule type" value="Genomic_DNA"/>
</dbReference>
<comment type="caution">
    <text evidence="1">The sequence shown here is derived from an EMBL/GenBank/DDBJ whole genome shotgun (WGS) entry which is preliminary data.</text>
</comment>
<evidence type="ECO:0000313" key="2">
    <source>
        <dbReference type="Proteomes" id="UP000283433"/>
    </source>
</evidence>